<dbReference type="STRING" id="1117707.VQ7734_02905"/>
<dbReference type="PANTHER" id="PTHR30411:SF9">
    <property type="entry name" value="MULTIFUNCTIONAL SER_THR-TRNA DEACYLASE PROXP-Y"/>
    <property type="match status" value="1"/>
</dbReference>
<dbReference type="EMBL" id="FRFG01000033">
    <property type="protein sequence ID" value="SHO57136.1"/>
    <property type="molecule type" value="Genomic_DNA"/>
</dbReference>
<dbReference type="AlphaFoldDB" id="A0A1M7YXA9"/>
<dbReference type="CDD" id="cd04332">
    <property type="entry name" value="YbaK_like"/>
    <property type="match status" value="1"/>
</dbReference>
<keyword evidence="3" id="KW-1185">Reference proteome</keyword>
<dbReference type="GO" id="GO:0016829">
    <property type="term" value="F:lyase activity"/>
    <property type="evidence" value="ECO:0007669"/>
    <property type="project" value="UniProtKB-KW"/>
</dbReference>
<dbReference type="InterPro" id="IPR036754">
    <property type="entry name" value="YbaK/aa-tRNA-synt-asso_dom_sf"/>
</dbReference>
<keyword evidence="2" id="KW-0456">Lyase</keyword>
<evidence type="ECO:0000259" key="1">
    <source>
        <dbReference type="Pfam" id="PF04073"/>
    </source>
</evidence>
<proteinExistence type="predicted"/>
<dbReference type="InterPro" id="IPR007214">
    <property type="entry name" value="YbaK/aa-tRNA-synth-assoc-dom"/>
</dbReference>
<protein>
    <submittedName>
        <fullName evidence="2">Cys-tRNA(Pro)/Cys-tRNA(Cys) deacylase YbaK</fullName>
        <ecNumber evidence="2">4.2.-.-</ecNumber>
    </submittedName>
</protein>
<dbReference type="PANTHER" id="PTHR30411">
    <property type="entry name" value="CYTOPLASMIC PROTEIN"/>
    <property type="match status" value="1"/>
</dbReference>
<gene>
    <name evidence="2" type="primary">ybaK_2</name>
    <name evidence="2" type="ORF">VQ7734_02905</name>
</gene>
<reference evidence="3" key="1">
    <citation type="submission" date="2016-12" db="EMBL/GenBank/DDBJ databases">
        <authorList>
            <person name="Rodrigo-Torres L."/>
            <person name="Arahal R.D."/>
            <person name="Lucena T."/>
        </authorList>
    </citation>
    <scope>NUCLEOTIDE SEQUENCE [LARGE SCALE GENOMIC DNA]</scope>
</reference>
<dbReference type="GO" id="GO:0002161">
    <property type="term" value="F:aminoacyl-tRNA deacylase activity"/>
    <property type="evidence" value="ECO:0007669"/>
    <property type="project" value="InterPro"/>
</dbReference>
<name>A0A1M7YXA9_9VIBR</name>
<dbReference type="Proteomes" id="UP000184600">
    <property type="component" value="Unassembled WGS sequence"/>
</dbReference>
<accession>A0A1M7YXA9</accession>
<organism evidence="2 3">
    <name type="scientific">Vibrio quintilis</name>
    <dbReference type="NCBI Taxonomy" id="1117707"/>
    <lineage>
        <taxon>Bacteria</taxon>
        <taxon>Pseudomonadati</taxon>
        <taxon>Pseudomonadota</taxon>
        <taxon>Gammaproteobacteria</taxon>
        <taxon>Vibrionales</taxon>
        <taxon>Vibrionaceae</taxon>
        <taxon>Vibrio</taxon>
    </lineage>
</organism>
<dbReference type="SUPFAM" id="SSF55826">
    <property type="entry name" value="YbaK/ProRS associated domain"/>
    <property type="match status" value="1"/>
</dbReference>
<evidence type="ECO:0000313" key="3">
    <source>
        <dbReference type="Proteomes" id="UP000184600"/>
    </source>
</evidence>
<dbReference type="Gene3D" id="3.90.960.10">
    <property type="entry name" value="YbaK/aminoacyl-tRNA synthetase-associated domain"/>
    <property type="match status" value="1"/>
</dbReference>
<feature type="domain" description="YbaK/aminoacyl-tRNA synthetase-associated" evidence="1">
    <location>
        <begin position="28"/>
        <end position="147"/>
    </location>
</feature>
<dbReference type="Pfam" id="PF04073">
    <property type="entry name" value="tRNA_edit"/>
    <property type="match status" value="1"/>
</dbReference>
<dbReference type="RefSeq" id="WP_073583810.1">
    <property type="nucleotide sequence ID" value="NZ_AP024899.1"/>
</dbReference>
<sequence>MTNNFKETPLLAFLRQQQINHRLLRQDKPASTIEEAARLRGIRPGQMVKCILLRDMDDRYALACVPGHLSVDPKKVRAHLGWKRMTCANSDYVYQITGYHTGTVTPLLLKTTLPVLFDPAIRKEQEITISSGHLTAGIAMSSQDLITLVNPLITEIHR</sequence>
<dbReference type="EC" id="4.2.-.-" evidence="2"/>
<evidence type="ECO:0000313" key="2">
    <source>
        <dbReference type="EMBL" id="SHO57136.1"/>
    </source>
</evidence>
<dbReference type="OrthoDB" id="9798760at2"/>